<dbReference type="InterPro" id="IPR001155">
    <property type="entry name" value="OxRdtase_FMN_N"/>
</dbReference>
<dbReference type="GO" id="GO:0005829">
    <property type="term" value="C:cytosol"/>
    <property type="evidence" value="ECO:0007669"/>
    <property type="project" value="UniProtKB-ARBA"/>
</dbReference>
<protein>
    <submittedName>
        <fullName evidence="5">Alkene reductase</fullName>
    </submittedName>
</protein>
<dbReference type="GO" id="GO:0010181">
    <property type="term" value="F:FMN binding"/>
    <property type="evidence" value="ECO:0007669"/>
    <property type="project" value="InterPro"/>
</dbReference>
<dbReference type="Gene3D" id="3.20.20.70">
    <property type="entry name" value="Aldolase class I"/>
    <property type="match status" value="1"/>
</dbReference>
<evidence type="ECO:0000256" key="2">
    <source>
        <dbReference type="ARBA" id="ARBA00005979"/>
    </source>
</evidence>
<dbReference type="PANTHER" id="PTHR22893">
    <property type="entry name" value="NADH OXIDOREDUCTASE-RELATED"/>
    <property type="match status" value="1"/>
</dbReference>
<evidence type="ECO:0000256" key="3">
    <source>
        <dbReference type="ARBA" id="ARBA00023002"/>
    </source>
</evidence>
<name>A0A7W0IC47_9ACTN</name>
<evidence type="ECO:0000313" key="5">
    <source>
        <dbReference type="EMBL" id="MBA2949804.1"/>
    </source>
</evidence>
<dbReference type="EMBL" id="JACEHE010000021">
    <property type="protein sequence ID" value="MBA2949804.1"/>
    <property type="molecule type" value="Genomic_DNA"/>
</dbReference>
<dbReference type="CDD" id="cd02933">
    <property type="entry name" value="OYE_like_FMN"/>
    <property type="match status" value="1"/>
</dbReference>
<dbReference type="Pfam" id="PF00724">
    <property type="entry name" value="Oxidored_FMN"/>
    <property type="match status" value="1"/>
</dbReference>
<dbReference type="InterPro" id="IPR013785">
    <property type="entry name" value="Aldolase_TIM"/>
</dbReference>
<reference evidence="5 6" key="1">
    <citation type="submission" date="2020-07" db="EMBL/GenBank/DDBJ databases">
        <title>Streptomyces isolated from Indian soil.</title>
        <authorList>
            <person name="Mandal S."/>
            <person name="Maiti P.K."/>
        </authorList>
    </citation>
    <scope>NUCLEOTIDE SEQUENCE [LARGE SCALE GENOMIC DNA]</scope>
    <source>
        <strain evidence="5 6">PSKA28</strain>
    </source>
</reference>
<dbReference type="SUPFAM" id="SSF51395">
    <property type="entry name" value="FMN-linked oxidoreductases"/>
    <property type="match status" value="1"/>
</dbReference>
<dbReference type="GO" id="GO:0016628">
    <property type="term" value="F:oxidoreductase activity, acting on the CH-CH group of donors, NAD or NADP as acceptor"/>
    <property type="evidence" value="ECO:0007669"/>
    <property type="project" value="UniProtKB-ARBA"/>
</dbReference>
<dbReference type="InterPro" id="IPR045247">
    <property type="entry name" value="Oye-like"/>
</dbReference>
<comment type="similarity">
    <text evidence="2">Belongs to the NADH:flavin oxidoreductase/NADH oxidase family.</text>
</comment>
<dbReference type="Proteomes" id="UP000545761">
    <property type="component" value="Unassembled WGS sequence"/>
</dbReference>
<proteinExistence type="inferred from homology"/>
<comment type="cofactor">
    <cofactor evidence="1">
        <name>FMN</name>
        <dbReference type="ChEBI" id="CHEBI:58210"/>
    </cofactor>
</comment>
<keyword evidence="3" id="KW-0560">Oxidoreductase</keyword>
<evidence type="ECO:0000256" key="1">
    <source>
        <dbReference type="ARBA" id="ARBA00001917"/>
    </source>
</evidence>
<comment type="caution">
    <text evidence="5">The sequence shown here is derived from an EMBL/GenBank/DDBJ whole genome shotgun (WGS) entry which is preliminary data.</text>
</comment>
<feature type="domain" description="NADH:flavin oxidoreductase/NADH oxidase N-terminal" evidence="4">
    <location>
        <begin position="6"/>
        <end position="336"/>
    </location>
</feature>
<dbReference type="AlphaFoldDB" id="A0A7W0IC47"/>
<sequence length="381" mass="40971">MTNTALLSPHSLGSLQLPNRIVMAPMTRFRADEDGTPLRIVADYYAQRASSALIITEGIWPSRRGQSGWRIPGLETQAHVAGWRQVTAAVHGAGGRIFAQLMHGGRKGHPLGRIDGSVPAGPSAVPEPEPVYVRGGDKAQPVVPRVMSRADIRTALDDYASAARHAIEAGFDGVELHGANSYLIHQFLADNTNLRKDAYGGSITNRIRFAVEAVEAVAGAIGAERTALRVSPGNPQFGMSEADPAPLYRALVDALGNAGLAYLHLTDNDVYPALDDLRPRWPGLLIANVGENREATTREAGEQVLQEGRADLVSYGRAFIANPDLPRRFATGAPLNIVDGRHLYTHGAEGYTDYPLTRSLQNDLTSDGIGVRYTPYNCVVG</sequence>
<evidence type="ECO:0000313" key="6">
    <source>
        <dbReference type="Proteomes" id="UP000545761"/>
    </source>
</evidence>
<dbReference type="PANTHER" id="PTHR22893:SF91">
    <property type="entry name" value="NADPH DEHYDROGENASE 2-RELATED"/>
    <property type="match status" value="1"/>
</dbReference>
<organism evidence="5 6">
    <name type="scientific">Streptomyces himalayensis subsp. himalayensis</name>
    <dbReference type="NCBI Taxonomy" id="2756131"/>
    <lineage>
        <taxon>Bacteria</taxon>
        <taxon>Bacillati</taxon>
        <taxon>Actinomycetota</taxon>
        <taxon>Actinomycetes</taxon>
        <taxon>Kitasatosporales</taxon>
        <taxon>Streptomycetaceae</taxon>
        <taxon>Streptomyces</taxon>
        <taxon>Streptomyces himalayensis</taxon>
    </lineage>
</organism>
<evidence type="ECO:0000259" key="4">
    <source>
        <dbReference type="Pfam" id="PF00724"/>
    </source>
</evidence>
<dbReference type="FunFam" id="3.20.20.70:FF:000059">
    <property type="entry name" value="N-ethylmaleimide reductase, FMN-linked"/>
    <property type="match status" value="1"/>
</dbReference>
<accession>A0A7W0IC47</accession>
<gene>
    <name evidence="5" type="ORF">H1D24_29340</name>
</gene>
<dbReference type="RefSeq" id="WP_181660734.1">
    <property type="nucleotide sequence ID" value="NZ_JACEHE010000021.1"/>
</dbReference>